<feature type="domain" description="BFD-like [2Fe-2S]-binding" evidence="12">
    <location>
        <begin position="136"/>
        <end position="185"/>
    </location>
</feature>
<accession>A0ABN6EPQ4</accession>
<evidence type="ECO:0000256" key="5">
    <source>
        <dbReference type="ARBA" id="ARBA00023004"/>
    </source>
</evidence>
<comment type="cofactor">
    <cofactor evidence="8">
        <name>[2Fe-2S] cluster</name>
        <dbReference type="ChEBI" id="CHEBI:190135"/>
    </cofactor>
</comment>
<evidence type="ECO:0000256" key="6">
    <source>
        <dbReference type="ARBA" id="ARBA00023014"/>
    </source>
</evidence>
<comment type="similarity">
    <text evidence="1 9">Belongs to the NifU family.</text>
</comment>
<dbReference type="Pfam" id="PF01592">
    <property type="entry name" value="NifU_N"/>
    <property type="match status" value="1"/>
</dbReference>
<dbReference type="RefSeq" id="WP_229592952.1">
    <property type="nucleotide sequence ID" value="NZ_AP024485.1"/>
</dbReference>
<keyword evidence="7 9" id="KW-0535">Nitrogen fixation</keyword>
<dbReference type="Pfam" id="PF04324">
    <property type="entry name" value="Fer2_BFD"/>
    <property type="match status" value="1"/>
</dbReference>
<dbReference type="NCBIfam" id="TIGR02000">
    <property type="entry name" value="NifU_proper"/>
    <property type="match status" value="1"/>
</dbReference>
<dbReference type="Proteomes" id="UP001053296">
    <property type="component" value="Chromosome"/>
</dbReference>
<dbReference type="CDD" id="cd06664">
    <property type="entry name" value="IscU_like"/>
    <property type="match status" value="1"/>
</dbReference>
<gene>
    <name evidence="13" type="ORF">PSDVSF_03260</name>
</gene>
<dbReference type="InterPro" id="IPR034904">
    <property type="entry name" value="FSCA_dom_sf"/>
</dbReference>
<sequence length="285" mass="30612">MWEYTDKVKDHFLSPRNVGKMEDADGIGEVGSLACGDALTLYIKVDDNNIITDATFQTFGCASAIASSSALTELLIGKSVDEAEKLTNKDIADYLGGLPREKMHCSVMGQEALEQAIKNMRGEAGTKAEHSHEGELICECFGVFDEEILRAIKENDLQTVEDITNFTKAGGGCGKCLDDLQRLLGEAHGEQAVCTTPSAQAAFPAEGMTNIQRIHLIGEVVNDHIRPALQADGGDIQLVDVNGQVVSVRFQGMCSGCPSSKATLHNLVEAKLKEMVDPGLKVQEA</sequence>
<evidence type="ECO:0000256" key="1">
    <source>
        <dbReference type="ARBA" id="ARBA00006420"/>
    </source>
</evidence>
<dbReference type="InterPro" id="IPR041854">
    <property type="entry name" value="BFD-like_2Fe2S-bd_dom_sf"/>
</dbReference>
<organism evidence="13 14">
    <name type="scientific">Pseudodesulfovibrio sediminis</name>
    <dbReference type="NCBI Taxonomy" id="2810563"/>
    <lineage>
        <taxon>Bacteria</taxon>
        <taxon>Pseudomonadati</taxon>
        <taxon>Thermodesulfobacteriota</taxon>
        <taxon>Desulfovibrionia</taxon>
        <taxon>Desulfovibrionales</taxon>
        <taxon>Desulfovibrionaceae</taxon>
    </lineage>
</organism>
<comment type="function">
    <text evidence="9">May be involved in the formation or repair of [Fe-S] clusters present in iron-sulfur proteins.</text>
</comment>
<keyword evidence="3" id="KW-0001">2Fe-2S</keyword>
<dbReference type="Gene3D" id="1.10.10.1100">
    <property type="entry name" value="BFD-like [2Fe-2S]-binding domain"/>
    <property type="match status" value="1"/>
</dbReference>
<dbReference type="EMBL" id="AP024485">
    <property type="protein sequence ID" value="BCS87084.1"/>
    <property type="molecule type" value="Genomic_DNA"/>
</dbReference>
<evidence type="ECO:0000259" key="10">
    <source>
        <dbReference type="Pfam" id="PF01106"/>
    </source>
</evidence>
<dbReference type="InterPro" id="IPR016217">
    <property type="entry name" value="N_fixation_NifU"/>
</dbReference>
<protein>
    <recommendedName>
        <fullName evidence="2 9">Nitrogen fixation protein NifU</fullName>
    </recommendedName>
</protein>
<evidence type="ECO:0000259" key="12">
    <source>
        <dbReference type="Pfam" id="PF04324"/>
    </source>
</evidence>
<name>A0ABN6EPQ4_9BACT</name>
<dbReference type="Gene3D" id="3.30.300.130">
    <property type="entry name" value="Fe-S cluster assembly (FSCA)"/>
    <property type="match status" value="1"/>
</dbReference>
<evidence type="ECO:0000256" key="8">
    <source>
        <dbReference type="ARBA" id="ARBA00034078"/>
    </source>
</evidence>
<feature type="domain" description="NIF system FeS cluster assembly NifU N-terminal" evidence="11">
    <location>
        <begin position="3"/>
        <end position="123"/>
    </location>
</feature>
<evidence type="ECO:0000256" key="7">
    <source>
        <dbReference type="ARBA" id="ARBA00023231"/>
    </source>
</evidence>
<dbReference type="InterPro" id="IPR002871">
    <property type="entry name" value="NIF_FeS_clus_asmbl_NifU_N"/>
</dbReference>
<dbReference type="InterPro" id="IPR001075">
    <property type="entry name" value="NIF_FeS_clus_asmbl_NifU_C"/>
</dbReference>
<proteinExistence type="inferred from homology"/>
<keyword evidence="14" id="KW-1185">Reference proteome</keyword>
<evidence type="ECO:0000313" key="13">
    <source>
        <dbReference type="EMBL" id="BCS87084.1"/>
    </source>
</evidence>
<evidence type="ECO:0000256" key="2">
    <source>
        <dbReference type="ARBA" id="ARBA00015278"/>
    </source>
</evidence>
<dbReference type="PANTHER" id="PTHR10093">
    <property type="entry name" value="IRON-SULFUR CLUSTER ASSEMBLY ENZYME NIFU HOMOLOG"/>
    <property type="match status" value="1"/>
</dbReference>
<dbReference type="Gene3D" id="3.90.1010.10">
    <property type="match status" value="1"/>
</dbReference>
<evidence type="ECO:0000259" key="11">
    <source>
        <dbReference type="Pfam" id="PF01592"/>
    </source>
</evidence>
<keyword evidence="5" id="KW-0408">Iron</keyword>
<dbReference type="Pfam" id="PF01106">
    <property type="entry name" value="NifU"/>
    <property type="match status" value="1"/>
</dbReference>
<dbReference type="InterPro" id="IPR010238">
    <property type="entry name" value="NIF_FeS_clus_asmbl_NifU"/>
</dbReference>
<feature type="domain" description="NIF system FeS cluster assembly NifU C-terminal" evidence="10">
    <location>
        <begin position="217"/>
        <end position="282"/>
    </location>
</feature>
<reference evidence="13" key="1">
    <citation type="journal article" date="2022" name="Arch. Microbiol.">
        <title>Pseudodesulfovibrio sediminis sp. nov., a mesophilic and neutrophilic sulfate-reducing bacterium isolated from sediment of a brackish lake.</title>
        <authorList>
            <person name="Takahashi A."/>
            <person name="Kojima H."/>
            <person name="Watanabe M."/>
            <person name="Fukui M."/>
        </authorList>
    </citation>
    <scope>NUCLEOTIDE SEQUENCE</scope>
    <source>
        <strain evidence="13">SF6</strain>
    </source>
</reference>
<dbReference type="PIRSF" id="PIRSF000375">
    <property type="entry name" value="NifU"/>
    <property type="match status" value="1"/>
</dbReference>
<evidence type="ECO:0000313" key="14">
    <source>
        <dbReference type="Proteomes" id="UP001053296"/>
    </source>
</evidence>
<dbReference type="CDD" id="cd19947">
    <property type="entry name" value="NifU_Fer2_BFD-like"/>
    <property type="match status" value="1"/>
</dbReference>
<evidence type="ECO:0000256" key="4">
    <source>
        <dbReference type="ARBA" id="ARBA00022723"/>
    </source>
</evidence>
<keyword evidence="4" id="KW-0479">Metal-binding</keyword>
<evidence type="ECO:0000256" key="9">
    <source>
        <dbReference type="PIRNR" id="PIRNR000375"/>
    </source>
</evidence>
<dbReference type="InterPro" id="IPR007419">
    <property type="entry name" value="BFD-like_2Fe2S-bd_dom"/>
</dbReference>
<keyword evidence="6" id="KW-0411">Iron-sulfur</keyword>
<evidence type="ECO:0000256" key="3">
    <source>
        <dbReference type="ARBA" id="ARBA00022714"/>
    </source>
</evidence>
<dbReference type="SUPFAM" id="SSF117916">
    <property type="entry name" value="Fe-S cluster assembly (FSCA) domain-like"/>
    <property type="match status" value="1"/>
</dbReference>
<dbReference type="SUPFAM" id="SSF82649">
    <property type="entry name" value="SufE/NifU"/>
    <property type="match status" value="1"/>
</dbReference>